<accession>A0A7W0CJ14</accession>
<dbReference type="AlphaFoldDB" id="A0A7W0CJ14"/>
<gene>
    <name evidence="1" type="ORF">HNR30_003442</name>
</gene>
<sequence length="53" mass="6296">MLTLHLLYDDLALRLKIRRMTRRRQADWMLAVWASDPANWCAKPACARCWGLH</sequence>
<comment type="caution">
    <text evidence="1">The sequence shown here is derived from an EMBL/GenBank/DDBJ whole genome shotgun (WGS) entry which is preliminary data.</text>
</comment>
<proteinExistence type="predicted"/>
<dbReference type="EMBL" id="JACDUR010000003">
    <property type="protein sequence ID" value="MBA2892101.1"/>
    <property type="molecule type" value="Genomic_DNA"/>
</dbReference>
<dbReference type="Proteomes" id="UP000530928">
    <property type="component" value="Unassembled WGS sequence"/>
</dbReference>
<keyword evidence="2" id="KW-1185">Reference proteome</keyword>
<evidence type="ECO:0000313" key="2">
    <source>
        <dbReference type="Proteomes" id="UP000530928"/>
    </source>
</evidence>
<name>A0A7W0CJ14_9ACTN</name>
<protein>
    <submittedName>
        <fullName evidence="1">Uncharacterized protein</fullName>
    </submittedName>
</protein>
<organism evidence="1 2">
    <name type="scientific">Nonomuraea soli</name>
    <dbReference type="NCBI Taxonomy" id="1032476"/>
    <lineage>
        <taxon>Bacteria</taxon>
        <taxon>Bacillati</taxon>
        <taxon>Actinomycetota</taxon>
        <taxon>Actinomycetes</taxon>
        <taxon>Streptosporangiales</taxon>
        <taxon>Streptosporangiaceae</taxon>
        <taxon>Nonomuraea</taxon>
    </lineage>
</organism>
<reference evidence="1 2" key="1">
    <citation type="submission" date="2020-07" db="EMBL/GenBank/DDBJ databases">
        <title>Genomic Encyclopedia of Type Strains, Phase IV (KMG-IV): sequencing the most valuable type-strain genomes for metagenomic binning, comparative biology and taxonomic classification.</title>
        <authorList>
            <person name="Goeker M."/>
        </authorList>
    </citation>
    <scope>NUCLEOTIDE SEQUENCE [LARGE SCALE GENOMIC DNA]</scope>
    <source>
        <strain evidence="1 2">DSM 45533</strain>
    </source>
</reference>
<dbReference type="RefSeq" id="WP_181610824.1">
    <property type="nucleotide sequence ID" value="NZ_BAABAM010000002.1"/>
</dbReference>
<evidence type="ECO:0000313" key="1">
    <source>
        <dbReference type="EMBL" id="MBA2892101.1"/>
    </source>
</evidence>